<protein>
    <submittedName>
        <fullName evidence="3">Uncharacterized protein</fullName>
    </submittedName>
</protein>
<dbReference type="EMBL" id="CAJPIZ010010372">
    <property type="protein sequence ID" value="CAG2112498.1"/>
    <property type="molecule type" value="Genomic_DNA"/>
</dbReference>
<dbReference type="Gene3D" id="2.10.25.10">
    <property type="entry name" value="Laminin"/>
    <property type="match status" value="1"/>
</dbReference>
<name>A0A7R9Q4N5_9ACAR</name>
<evidence type="ECO:0000313" key="3">
    <source>
        <dbReference type="EMBL" id="CAD7632068.1"/>
    </source>
</evidence>
<feature type="region of interest" description="Disordered" evidence="2">
    <location>
        <begin position="248"/>
        <end position="289"/>
    </location>
</feature>
<evidence type="ECO:0000256" key="1">
    <source>
        <dbReference type="ARBA" id="ARBA00023157"/>
    </source>
</evidence>
<feature type="region of interest" description="Disordered" evidence="2">
    <location>
        <begin position="143"/>
        <end position="188"/>
    </location>
</feature>
<organism evidence="3">
    <name type="scientific">Medioppia subpectinata</name>
    <dbReference type="NCBI Taxonomy" id="1979941"/>
    <lineage>
        <taxon>Eukaryota</taxon>
        <taxon>Metazoa</taxon>
        <taxon>Ecdysozoa</taxon>
        <taxon>Arthropoda</taxon>
        <taxon>Chelicerata</taxon>
        <taxon>Arachnida</taxon>
        <taxon>Acari</taxon>
        <taxon>Acariformes</taxon>
        <taxon>Sarcoptiformes</taxon>
        <taxon>Oribatida</taxon>
        <taxon>Brachypylina</taxon>
        <taxon>Oppioidea</taxon>
        <taxon>Oppiidae</taxon>
        <taxon>Medioppia</taxon>
    </lineage>
</organism>
<dbReference type="EMBL" id="OC864947">
    <property type="protein sequence ID" value="CAD7632068.1"/>
    <property type="molecule type" value="Genomic_DNA"/>
</dbReference>
<dbReference type="Proteomes" id="UP000759131">
    <property type="component" value="Unassembled WGS sequence"/>
</dbReference>
<dbReference type="InterPro" id="IPR051368">
    <property type="entry name" value="SerProtInhib-TIL_Domain"/>
</dbReference>
<evidence type="ECO:0000313" key="4">
    <source>
        <dbReference type="Proteomes" id="UP000759131"/>
    </source>
</evidence>
<accession>A0A7R9Q4N5</accession>
<feature type="compositionally biased region" description="Polar residues" evidence="2">
    <location>
        <begin position="262"/>
        <end position="274"/>
    </location>
</feature>
<dbReference type="PANTHER" id="PTHR23259:SF70">
    <property type="entry name" value="ACCESSORY GLAND PROTEIN ACP62F-RELATED"/>
    <property type="match status" value="1"/>
</dbReference>
<feature type="compositionally biased region" description="Basic and acidic residues" evidence="2">
    <location>
        <begin position="275"/>
        <end position="289"/>
    </location>
</feature>
<keyword evidence="1" id="KW-1015">Disulfide bond</keyword>
<dbReference type="InterPro" id="IPR036084">
    <property type="entry name" value="Ser_inhib-like_sf"/>
</dbReference>
<evidence type="ECO:0000256" key="2">
    <source>
        <dbReference type="SAM" id="MobiDB-lite"/>
    </source>
</evidence>
<keyword evidence="4" id="KW-1185">Reference proteome</keyword>
<reference evidence="3" key="1">
    <citation type="submission" date="2020-11" db="EMBL/GenBank/DDBJ databases">
        <authorList>
            <person name="Tran Van P."/>
        </authorList>
    </citation>
    <scope>NUCLEOTIDE SEQUENCE</scope>
</reference>
<dbReference type="AlphaFoldDB" id="A0A7R9Q4N5"/>
<dbReference type="PANTHER" id="PTHR23259">
    <property type="entry name" value="RIDDLE"/>
    <property type="match status" value="1"/>
</dbReference>
<dbReference type="SUPFAM" id="SSF57567">
    <property type="entry name" value="Serine protease inhibitors"/>
    <property type="match status" value="1"/>
</dbReference>
<feature type="compositionally biased region" description="Low complexity" evidence="2">
    <location>
        <begin position="168"/>
        <end position="188"/>
    </location>
</feature>
<sequence>MCIDCTEESCVGGCECLPNHYVLTGDNTTTSDCVPESECPKSGTKPTDESTDTLLKMADSTANATKPGKCPKANQAWKEDADKCLSNCSNWKTGDINCMSYPGPGCECAPDHYVHDITAECVLLKDCAPKKKKTTTTEPTDKLLQVADTETETTTTTSKTSAKKSKTTKTITTTPQTTTTADSTANASEPVKCAKANQVWNEEASIHCPISCSNRRTFGPINCMETPGPACECARDFFIHDTTKECVTESGETEAQLDTHPTDQLSTESDPQRQQPHEPHVVEDRRNIV</sequence>
<gene>
    <name evidence="3" type="ORF">OSB1V03_LOCUS12473</name>
</gene>
<proteinExistence type="predicted"/>